<comment type="similarity">
    <text evidence="10">Belongs to the ApbE family.</text>
</comment>
<dbReference type="GO" id="GO:0016740">
    <property type="term" value="F:transferase activity"/>
    <property type="evidence" value="ECO:0007669"/>
    <property type="project" value="UniProtKB-UniRule"/>
</dbReference>
<evidence type="ECO:0000256" key="10">
    <source>
        <dbReference type="PIRNR" id="PIRNR006268"/>
    </source>
</evidence>
<dbReference type="AlphaFoldDB" id="A0A6N8J3I7"/>
<dbReference type="Proteomes" id="UP000468388">
    <property type="component" value="Unassembled WGS sequence"/>
</dbReference>
<dbReference type="Gene3D" id="3.10.520.10">
    <property type="entry name" value="ApbE-like domains"/>
    <property type="match status" value="1"/>
</dbReference>
<dbReference type="EC" id="2.7.1.180" evidence="1 10"/>
<evidence type="ECO:0000256" key="6">
    <source>
        <dbReference type="ARBA" id="ARBA00022827"/>
    </source>
</evidence>
<dbReference type="EMBL" id="WRXO01000001">
    <property type="protein sequence ID" value="MVT39740.1"/>
    <property type="molecule type" value="Genomic_DNA"/>
</dbReference>
<evidence type="ECO:0000256" key="1">
    <source>
        <dbReference type="ARBA" id="ARBA00011955"/>
    </source>
</evidence>
<dbReference type="InterPro" id="IPR003374">
    <property type="entry name" value="ApbE-like_sf"/>
</dbReference>
<keyword evidence="4 10" id="KW-0808">Transferase</keyword>
<proteinExistence type="inferred from homology"/>
<evidence type="ECO:0000313" key="13">
    <source>
        <dbReference type="Proteomes" id="UP000468388"/>
    </source>
</evidence>
<keyword evidence="6 10" id="KW-0274">FAD</keyword>
<comment type="catalytic activity">
    <reaction evidence="9 10">
        <text>L-threonyl-[protein] + FAD = FMN-L-threonyl-[protein] + AMP + H(+)</text>
        <dbReference type="Rhea" id="RHEA:36847"/>
        <dbReference type="Rhea" id="RHEA-COMP:11060"/>
        <dbReference type="Rhea" id="RHEA-COMP:11061"/>
        <dbReference type="ChEBI" id="CHEBI:15378"/>
        <dbReference type="ChEBI" id="CHEBI:30013"/>
        <dbReference type="ChEBI" id="CHEBI:57692"/>
        <dbReference type="ChEBI" id="CHEBI:74257"/>
        <dbReference type="ChEBI" id="CHEBI:456215"/>
        <dbReference type="EC" id="2.7.1.180"/>
    </reaction>
</comment>
<evidence type="ECO:0000256" key="5">
    <source>
        <dbReference type="ARBA" id="ARBA00022723"/>
    </source>
</evidence>
<dbReference type="RefSeq" id="WP_157298390.1">
    <property type="nucleotide sequence ID" value="NZ_BAAAZB010000005.1"/>
</dbReference>
<evidence type="ECO:0000256" key="2">
    <source>
        <dbReference type="ARBA" id="ARBA00016337"/>
    </source>
</evidence>
<feature type="binding site" evidence="11">
    <location>
        <position position="273"/>
    </location>
    <ligand>
        <name>Mg(2+)</name>
        <dbReference type="ChEBI" id="CHEBI:18420"/>
    </ligand>
</feature>
<comment type="caution">
    <text evidence="12">The sequence shown here is derived from an EMBL/GenBank/DDBJ whole genome shotgun (WGS) entry which is preliminary data.</text>
</comment>
<keyword evidence="5 10" id="KW-0479">Metal-binding</keyword>
<reference evidence="12 13" key="1">
    <citation type="submission" date="2019-12" db="EMBL/GenBank/DDBJ databases">
        <title>The draft genomic sequence of strain Chitinophaga oryziterrae JCM 16595.</title>
        <authorList>
            <person name="Zhang X."/>
        </authorList>
    </citation>
    <scope>NUCLEOTIDE SEQUENCE [LARGE SCALE GENOMIC DNA]</scope>
    <source>
        <strain evidence="12 13">JCM 16595</strain>
    </source>
</reference>
<dbReference type="PIRSF" id="PIRSF006268">
    <property type="entry name" value="ApbE"/>
    <property type="match status" value="1"/>
</dbReference>
<evidence type="ECO:0000313" key="12">
    <source>
        <dbReference type="EMBL" id="MVT39740.1"/>
    </source>
</evidence>
<comment type="cofactor">
    <cofactor evidence="11">
        <name>Mg(2+)</name>
        <dbReference type="ChEBI" id="CHEBI:18420"/>
    </cofactor>
    <cofactor evidence="11">
        <name>Mn(2+)</name>
        <dbReference type="ChEBI" id="CHEBI:29035"/>
    </cofactor>
    <text evidence="11">Magnesium. Can also use manganese.</text>
</comment>
<accession>A0A6N8J3I7</accession>
<dbReference type="GO" id="GO:0046872">
    <property type="term" value="F:metal ion binding"/>
    <property type="evidence" value="ECO:0007669"/>
    <property type="project" value="UniProtKB-UniRule"/>
</dbReference>
<evidence type="ECO:0000256" key="7">
    <source>
        <dbReference type="ARBA" id="ARBA00022842"/>
    </source>
</evidence>
<evidence type="ECO:0000256" key="3">
    <source>
        <dbReference type="ARBA" id="ARBA00022630"/>
    </source>
</evidence>
<dbReference type="PANTHER" id="PTHR30040">
    <property type="entry name" value="THIAMINE BIOSYNTHESIS LIPOPROTEIN APBE"/>
    <property type="match status" value="1"/>
</dbReference>
<dbReference type="SUPFAM" id="SSF143631">
    <property type="entry name" value="ApbE-like"/>
    <property type="match status" value="1"/>
</dbReference>
<gene>
    <name evidence="12" type="ORF">GO495_04020</name>
</gene>
<dbReference type="PANTHER" id="PTHR30040:SF2">
    <property type="entry name" value="FAD:PROTEIN FMN TRANSFERASE"/>
    <property type="match status" value="1"/>
</dbReference>
<dbReference type="InterPro" id="IPR024932">
    <property type="entry name" value="ApbE"/>
</dbReference>
<evidence type="ECO:0000256" key="11">
    <source>
        <dbReference type="PIRSR" id="PIRSR006268-2"/>
    </source>
</evidence>
<keyword evidence="3 10" id="KW-0285">Flavoprotein</keyword>
<evidence type="ECO:0000256" key="9">
    <source>
        <dbReference type="ARBA" id="ARBA00048540"/>
    </source>
</evidence>
<sequence>MIRIFIFLLFISINTTAQHLMVFEGKAQGTYYIVKYLSTDTTSLQHPIDSIFASIDHSLSLYQPGSLINRFNAGDRIEMDEHMRAVVEKSLWISKATAGAFDITVKPLVDVWGFGVHRPAVQTVPSADTLKQVLKRVGYKNLRIKNNWLIKKQAGVEIDCDGIAQGYTSDVLAHFLELHNIKNYLVDVGGELCSKGVNQHNKTWTVGIERTDAEQPAVLELKDKAITTSGNYRRFFEQGGVHFAHTIDPVSGQALHSNIVSVTVIAENAMTADGFDNALILMGIEKALKFIQQYGLEVYFIYKDTDGIIKEKFSPGFEKLLAKQM</sequence>
<name>A0A6N8J3I7_9BACT</name>
<keyword evidence="13" id="KW-1185">Reference proteome</keyword>
<keyword evidence="7 10" id="KW-0460">Magnesium</keyword>
<evidence type="ECO:0000256" key="8">
    <source>
        <dbReference type="ARBA" id="ARBA00031306"/>
    </source>
</evidence>
<dbReference type="OrthoDB" id="9778595at2"/>
<protein>
    <recommendedName>
        <fullName evidence="2 10">FAD:protein FMN transferase</fullName>
        <ecNumber evidence="1 10">2.7.1.180</ecNumber>
    </recommendedName>
    <alternativeName>
        <fullName evidence="8 10">Flavin transferase</fullName>
    </alternativeName>
</protein>
<evidence type="ECO:0000256" key="4">
    <source>
        <dbReference type="ARBA" id="ARBA00022679"/>
    </source>
</evidence>
<feature type="binding site" evidence="11">
    <location>
        <position position="162"/>
    </location>
    <ligand>
        <name>Mg(2+)</name>
        <dbReference type="ChEBI" id="CHEBI:18420"/>
    </ligand>
</feature>
<organism evidence="12 13">
    <name type="scientific">Chitinophaga oryziterrae</name>
    <dbReference type="NCBI Taxonomy" id="1031224"/>
    <lineage>
        <taxon>Bacteria</taxon>
        <taxon>Pseudomonadati</taxon>
        <taxon>Bacteroidota</taxon>
        <taxon>Chitinophagia</taxon>
        <taxon>Chitinophagales</taxon>
        <taxon>Chitinophagaceae</taxon>
        <taxon>Chitinophaga</taxon>
    </lineage>
</organism>
<dbReference type="Pfam" id="PF02424">
    <property type="entry name" value="ApbE"/>
    <property type="match status" value="1"/>
</dbReference>